<name>A0A915IV13_ROMCU</name>
<keyword evidence="1" id="KW-1185">Reference proteome</keyword>
<proteinExistence type="predicted"/>
<dbReference type="AlphaFoldDB" id="A0A915IV13"/>
<reference evidence="2" key="1">
    <citation type="submission" date="2022-11" db="UniProtKB">
        <authorList>
            <consortium name="WormBaseParasite"/>
        </authorList>
    </citation>
    <scope>IDENTIFICATION</scope>
</reference>
<dbReference type="WBParaSite" id="nRc.2.0.1.t17657-RA">
    <property type="protein sequence ID" value="nRc.2.0.1.t17657-RA"/>
    <property type="gene ID" value="nRc.2.0.1.g17657"/>
</dbReference>
<organism evidence="1 2">
    <name type="scientific">Romanomermis culicivorax</name>
    <name type="common">Nematode worm</name>
    <dbReference type="NCBI Taxonomy" id="13658"/>
    <lineage>
        <taxon>Eukaryota</taxon>
        <taxon>Metazoa</taxon>
        <taxon>Ecdysozoa</taxon>
        <taxon>Nematoda</taxon>
        <taxon>Enoplea</taxon>
        <taxon>Dorylaimia</taxon>
        <taxon>Mermithida</taxon>
        <taxon>Mermithoidea</taxon>
        <taxon>Mermithidae</taxon>
        <taxon>Romanomermis</taxon>
    </lineage>
</organism>
<dbReference type="InterPro" id="IPR029058">
    <property type="entry name" value="AB_hydrolase_fold"/>
</dbReference>
<accession>A0A915IV13</accession>
<evidence type="ECO:0000313" key="2">
    <source>
        <dbReference type="WBParaSite" id="nRc.2.0.1.t17657-RA"/>
    </source>
</evidence>
<dbReference type="Proteomes" id="UP000887565">
    <property type="component" value="Unplaced"/>
</dbReference>
<protein>
    <submittedName>
        <fullName evidence="2">Carboxylesterase type B domain-containing protein</fullName>
    </submittedName>
</protein>
<dbReference type="Gene3D" id="3.40.50.1820">
    <property type="entry name" value="alpha/beta hydrolase"/>
    <property type="match status" value="1"/>
</dbReference>
<sequence>MHFLAGASHGSDVLTLFLSSKVTDNPAREINIAWNFADKVISLILGEMTRNFITFGNPSLLLFQWPIYKANNSENAIKIGFNGLQEVPYHKERRQFWERKSSDDLKLIYRKTLKKH</sequence>
<evidence type="ECO:0000313" key="1">
    <source>
        <dbReference type="Proteomes" id="UP000887565"/>
    </source>
</evidence>
<dbReference type="SUPFAM" id="SSF53474">
    <property type="entry name" value="alpha/beta-Hydrolases"/>
    <property type="match status" value="1"/>
</dbReference>